<dbReference type="PANTHER" id="PTHR30246">
    <property type="entry name" value="2-KETO-3-DEOXY-6-PHOSPHOGLUCONATE ALDOLASE"/>
    <property type="match status" value="1"/>
</dbReference>
<keyword evidence="5" id="KW-0119">Carbohydrate metabolism</keyword>
<gene>
    <name evidence="6" type="ORF">GCM10011505_48690</name>
</gene>
<keyword evidence="4" id="KW-0456">Lyase</keyword>
<dbReference type="NCBIfam" id="NF006600">
    <property type="entry name" value="PRK09140.1"/>
    <property type="match status" value="1"/>
</dbReference>
<comment type="pathway">
    <text evidence="1">Carbohydrate acid metabolism.</text>
</comment>
<comment type="caution">
    <text evidence="6">The sequence shown here is derived from an EMBL/GenBank/DDBJ whole genome shotgun (WGS) entry which is preliminary data.</text>
</comment>
<evidence type="ECO:0000256" key="1">
    <source>
        <dbReference type="ARBA" id="ARBA00004761"/>
    </source>
</evidence>
<dbReference type="InterPro" id="IPR000887">
    <property type="entry name" value="Aldlse_KDPG_KHG"/>
</dbReference>
<dbReference type="EMBL" id="BMDZ01000114">
    <property type="protein sequence ID" value="GGB62325.1"/>
    <property type="molecule type" value="Genomic_DNA"/>
</dbReference>
<dbReference type="Proteomes" id="UP000603352">
    <property type="component" value="Unassembled WGS sequence"/>
</dbReference>
<organism evidence="6 7">
    <name type="scientific">Tistrella bauzanensis</name>
    <dbReference type="NCBI Taxonomy" id="657419"/>
    <lineage>
        <taxon>Bacteria</taxon>
        <taxon>Pseudomonadati</taxon>
        <taxon>Pseudomonadota</taxon>
        <taxon>Alphaproteobacteria</taxon>
        <taxon>Geminicoccales</taxon>
        <taxon>Geminicoccaceae</taxon>
        <taxon>Tistrella</taxon>
    </lineage>
</organism>
<sequence>MRDVIEALADMPLLAILRGITPEEVLPVGEALTRHGIVILEVPLNSPQPFQSIRILADRFGAGAIGGGGPIVGAGTVLRPDDVARVADAGGQIVVSPNFDPAVVAATRRAGLISVPGVFTPTEAFAALDAGAHALKIFPGDAITPKVVGALRAVLPGGTGVVVTGGVTVDNLAGFMDAGANGVGIGSALYKPGRTVDDVETQAGRFVASVRRWKEALR</sequence>
<dbReference type="CDD" id="cd00452">
    <property type="entry name" value="KDPG_aldolase"/>
    <property type="match status" value="1"/>
</dbReference>
<proteinExistence type="inferred from homology"/>
<evidence type="ECO:0000256" key="2">
    <source>
        <dbReference type="ARBA" id="ARBA00006906"/>
    </source>
</evidence>
<dbReference type="Pfam" id="PF01081">
    <property type="entry name" value="Aldolase"/>
    <property type="match status" value="1"/>
</dbReference>
<dbReference type="InterPro" id="IPR013785">
    <property type="entry name" value="Aldolase_TIM"/>
</dbReference>
<reference evidence="7" key="1">
    <citation type="journal article" date="2019" name="Int. J. Syst. Evol. Microbiol.">
        <title>The Global Catalogue of Microorganisms (GCM) 10K type strain sequencing project: providing services to taxonomists for standard genome sequencing and annotation.</title>
        <authorList>
            <consortium name="The Broad Institute Genomics Platform"/>
            <consortium name="The Broad Institute Genome Sequencing Center for Infectious Disease"/>
            <person name="Wu L."/>
            <person name="Ma J."/>
        </authorList>
    </citation>
    <scope>NUCLEOTIDE SEQUENCE [LARGE SCALE GENOMIC DNA]</scope>
    <source>
        <strain evidence="7">CGMCC 1.10188</strain>
    </source>
</reference>
<dbReference type="RefSeq" id="WP_188582921.1">
    <property type="nucleotide sequence ID" value="NZ_BMDZ01000114.1"/>
</dbReference>
<keyword evidence="7" id="KW-1185">Reference proteome</keyword>
<comment type="similarity">
    <text evidence="2">Belongs to the KHG/KDPG aldolase family.</text>
</comment>
<evidence type="ECO:0000256" key="5">
    <source>
        <dbReference type="ARBA" id="ARBA00023277"/>
    </source>
</evidence>
<evidence type="ECO:0000313" key="7">
    <source>
        <dbReference type="Proteomes" id="UP000603352"/>
    </source>
</evidence>
<dbReference type="SUPFAM" id="SSF51569">
    <property type="entry name" value="Aldolase"/>
    <property type="match status" value="1"/>
</dbReference>
<evidence type="ECO:0000313" key="6">
    <source>
        <dbReference type="EMBL" id="GGB62325.1"/>
    </source>
</evidence>
<dbReference type="Gene3D" id="3.20.20.70">
    <property type="entry name" value="Aldolase class I"/>
    <property type="match status" value="1"/>
</dbReference>
<dbReference type="PANTHER" id="PTHR30246:SF1">
    <property type="entry name" value="2-DEHYDRO-3-DEOXY-6-PHOSPHOGALACTONATE ALDOLASE-RELATED"/>
    <property type="match status" value="1"/>
</dbReference>
<evidence type="ECO:0000256" key="3">
    <source>
        <dbReference type="ARBA" id="ARBA00011233"/>
    </source>
</evidence>
<evidence type="ECO:0000256" key="4">
    <source>
        <dbReference type="ARBA" id="ARBA00023239"/>
    </source>
</evidence>
<protein>
    <submittedName>
        <fullName evidence="6">2-dehydro-3-deoxy-6-phosphogalactonate aldolase</fullName>
    </submittedName>
</protein>
<accession>A0ABQ1JA31</accession>
<name>A0ABQ1JA31_9PROT</name>
<comment type="subunit">
    <text evidence="3">Homotrimer.</text>
</comment>